<organism evidence="4 5">
    <name type="scientific">Clostridium acetireducens DSM 10703</name>
    <dbReference type="NCBI Taxonomy" id="1121290"/>
    <lineage>
        <taxon>Bacteria</taxon>
        <taxon>Bacillati</taxon>
        <taxon>Bacillota</taxon>
        <taxon>Clostridia</taxon>
        <taxon>Eubacteriales</taxon>
        <taxon>Clostridiaceae</taxon>
        <taxon>Clostridium</taxon>
    </lineage>
</organism>
<dbReference type="PRINTS" id="PR00834">
    <property type="entry name" value="PROTEASES2C"/>
</dbReference>
<dbReference type="EMBL" id="LZFO01000011">
    <property type="protein sequence ID" value="OFI06479.1"/>
    <property type="molecule type" value="Genomic_DNA"/>
</dbReference>
<dbReference type="RefSeq" id="WP_070109914.1">
    <property type="nucleotide sequence ID" value="NZ_LZFO01000011.1"/>
</dbReference>
<keyword evidence="3" id="KW-0812">Transmembrane</keyword>
<comment type="caution">
    <text evidence="4">The sequence shown here is derived from an EMBL/GenBank/DDBJ whole genome shotgun (WGS) entry which is preliminary data.</text>
</comment>
<feature type="transmembrane region" description="Helical" evidence="3">
    <location>
        <begin position="6"/>
        <end position="27"/>
    </location>
</feature>
<keyword evidence="2" id="KW-0378">Hydrolase</keyword>
<evidence type="ECO:0000313" key="4">
    <source>
        <dbReference type="EMBL" id="OFI06479.1"/>
    </source>
</evidence>
<dbReference type="STRING" id="1121290.CLAOCE_09790"/>
<keyword evidence="5" id="KW-1185">Reference proteome</keyword>
<keyword evidence="3" id="KW-1133">Transmembrane helix</keyword>
<dbReference type="InterPro" id="IPR051201">
    <property type="entry name" value="Chloro_Bact_Ser_Proteases"/>
</dbReference>
<proteinExistence type="predicted"/>
<dbReference type="PANTHER" id="PTHR43343:SF3">
    <property type="entry name" value="PROTEASE DO-LIKE 8, CHLOROPLASTIC"/>
    <property type="match status" value="1"/>
</dbReference>
<evidence type="ECO:0000256" key="3">
    <source>
        <dbReference type="SAM" id="Phobius"/>
    </source>
</evidence>
<accession>A0A1E8EZC1</accession>
<reference evidence="4 5" key="1">
    <citation type="submission" date="2016-06" db="EMBL/GenBank/DDBJ databases">
        <title>Genome sequence of Clostridium acetireducens DSM 10703.</title>
        <authorList>
            <person name="Poehlein A."/>
            <person name="Fluechter S."/>
            <person name="Duerre P."/>
            <person name="Daniel R."/>
        </authorList>
    </citation>
    <scope>NUCLEOTIDE SEQUENCE [LARGE SCALE GENOMIC DNA]</scope>
    <source>
        <strain evidence="4 5">DSM 10703</strain>
    </source>
</reference>
<dbReference type="AlphaFoldDB" id="A0A1E8EZC1"/>
<dbReference type="InterPro" id="IPR009003">
    <property type="entry name" value="Peptidase_S1_PA"/>
</dbReference>
<dbReference type="Gene3D" id="2.40.10.120">
    <property type="match status" value="1"/>
</dbReference>
<dbReference type="PATRIC" id="fig|1121290.3.peg.975"/>
<name>A0A1E8EZC1_9CLOT</name>
<dbReference type="GO" id="GO:0006508">
    <property type="term" value="P:proteolysis"/>
    <property type="evidence" value="ECO:0007669"/>
    <property type="project" value="UniProtKB-KW"/>
</dbReference>
<dbReference type="GO" id="GO:0004252">
    <property type="term" value="F:serine-type endopeptidase activity"/>
    <property type="evidence" value="ECO:0007669"/>
    <property type="project" value="InterPro"/>
</dbReference>
<evidence type="ECO:0000256" key="2">
    <source>
        <dbReference type="ARBA" id="ARBA00022801"/>
    </source>
</evidence>
<keyword evidence="1 4" id="KW-0645">Protease</keyword>
<dbReference type="Pfam" id="PF13365">
    <property type="entry name" value="Trypsin_2"/>
    <property type="match status" value="1"/>
</dbReference>
<sequence>MDKKTNIISIVLSIFIVIVAVMLSCVIRNNMKKKIMVKTSMLGSFEKETSKELKDIIYENQKLVVCIEVETSEGKFIGSGFLYNDKGDIVTNAHVVQENSSVKVKMSDTTTYSGVVIGKSNTTDVALIRVEKLKGKKPMRVDKSKKYEIGDEIIALGSPLGLQNSATTGIISGVDRDFNIENYQYKGMYQISAPISEGNSGGPLIDRKTGQVIGINSAKLGEETIGFSIPIHKVVELLDNWSNNPSVTPEDTPTENFNESLIKEDGEYLVDYFYHTIASKDFVEAYSMLSSNWQNKMPYETFSKGYDNTLSVKIDSMTSRKITNNQVEVIAIIEATERINGNNKLNKYKTTYKVGIEENQLKILEGQAKVLN</sequence>
<dbReference type="PANTHER" id="PTHR43343">
    <property type="entry name" value="PEPTIDASE S12"/>
    <property type="match status" value="1"/>
</dbReference>
<dbReference type="PROSITE" id="PS51257">
    <property type="entry name" value="PROKAR_LIPOPROTEIN"/>
    <property type="match status" value="1"/>
</dbReference>
<dbReference type="SUPFAM" id="SSF50494">
    <property type="entry name" value="Trypsin-like serine proteases"/>
    <property type="match status" value="1"/>
</dbReference>
<dbReference type="InterPro" id="IPR001940">
    <property type="entry name" value="Peptidase_S1C"/>
</dbReference>
<evidence type="ECO:0000256" key="1">
    <source>
        <dbReference type="ARBA" id="ARBA00022670"/>
    </source>
</evidence>
<evidence type="ECO:0000313" key="5">
    <source>
        <dbReference type="Proteomes" id="UP000175744"/>
    </source>
</evidence>
<gene>
    <name evidence="4" type="primary">htrA</name>
    <name evidence="4" type="ORF">CLOACE_09790</name>
</gene>
<keyword evidence="3" id="KW-0472">Membrane</keyword>
<dbReference type="Proteomes" id="UP000175744">
    <property type="component" value="Unassembled WGS sequence"/>
</dbReference>
<protein>
    <submittedName>
        <fullName evidence="4">Putative serine protease HtrA</fullName>
    </submittedName>
</protein>